<evidence type="ECO:0000313" key="3">
    <source>
        <dbReference type="Proteomes" id="UP000501705"/>
    </source>
</evidence>
<name>A0A6G9XSB5_NOCBR</name>
<evidence type="ECO:0000313" key="2">
    <source>
        <dbReference type="EMBL" id="QIS03750.1"/>
    </source>
</evidence>
<dbReference type="RefSeq" id="WP_167462814.1">
    <property type="nucleotide sequence ID" value="NZ_CP046171.1"/>
</dbReference>
<reference evidence="2 3" key="1">
    <citation type="journal article" date="2019" name="ACS Chem. Biol.">
        <title>Identification and Mobilization of a Cryptic Antibiotic Biosynthesis Gene Locus from a Human-Pathogenic Nocardia Isolate.</title>
        <authorList>
            <person name="Herisse M."/>
            <person name="Ishida K."/>
            <person name="Porter J.L."/>
            <person name="Howden B."/>
            <person name="Hertweck C."/>
            <person name="Stinear T.P."/>
            <person name="Pidot S.J."/>
        </authorList>
    </citation>
    <scope>NUCLEOTIDE SEQUENCE [LARGE SCALE GENOMIC DNA]</scope>
    <source>
        <strain evidence="2 3">AUSMDU00024985</strain>
    </source>
</reference>
<gene>
    <name evidence="2" type="ORF">F5X71_16745</name>
</gene>
<dbReference type="Proteomes" id="UP000501705">
    <property type="component" value="Chromosome"/>
</dbReference>
<dbReference type="Gene3D" id="3.10.450.50">
    <property type="match status" value="1"/>
</dbReference>
<accession>A0A6G9XSB5</accession>
<evidence type="ECO:0008006" key="4">
    <source>
        <dbReference type="Google" id="ProtNLM"/>
    </source>
</evidence>
<protein>
    <recommendedName>
        <fullName evidence="4">DUF4440 domain-containing protein</fullName>
    </recommendedName>
</protein>
<dbReference type="SUPFAM" id="SSF54427">
    <property type="entry name" value="NTF2-like"/>
    <property type="match status" value="1"/>
</dbReference>
<dbReference type="EMBL" id="CP046171">
    <property type="protein sequence ID" value="QIS03750.1"/>
    <property type="molecule type" value="Genomic_DNA"/>
</dbReference>
<evidence type="ECO:0000256" key="1">
    <source>
        <dbReference type="SAM" id="MobiDB-lite"/>
    </source>
</evidence>
<proteinExistence type="predicted"/>
<feature type="compositionally biased region" description="Polar residues" evidence="1">
    <location>
        <begin position="1"/>
        <end position="11"/>
    </location>
</feature>
<dbReference type="AlphaFoldDB" id="A0A6G9XSB5"/>
<organism evidence="2 3">
    <name type="scientific">Nocardia brasiliensis</name>
    <dbReference type="NCBI Taxonomy" id="37326"/>
    <lineage>
        <taxon>Bacteria</taxon>
        <taxon>Bacillati</taxon>
        <taxon>Actinomycetota</taxon>
        <taxon>Actinomycetes</taxon>
        <taxon>Mycobacteriales</taxon>
        <taxon>Nocardiaceae</taxon>
        <taxon>Nocardia</taxon>
    </lineage>
</organism>
<feature type="region of interest" description="Disordered" evidence="1">
    <location>
        <begin position="1"/>
        <end position="21"/>
    </location>
</feature>
<dbReference type="InterPro" id="IPR032710">
    <property type="entry name" value="NTF2-like_dom_sf"/>
</dbReference>
<sequence>MVMHASENTGNPVDGNPADPSPTEIEFLQWRALSAGDGAEFYDHATASDAVFAVPSPHASLSRRIMLNAVGEAPPIEAYQILEFHERSLGPDAHIVFYEMYQKRVGLDGIYAAISTVYIRRDNRWLMQYHQQTPLRRGSAEGVSR</sequence>